<evidence type="ECO:0000256" key="1">
    <source>
        <dbReference type="SAM" id="MobiDB-lite"/>
    </source>
</evidence>
<accession>A0A5S6QUL7</accession>
<sequence>MKASEEDSPKALVEATGEAVRSETEAQAGSLAINQQQEPKSEDAPSSSEDYGKGVVFYLRGKRIVGIVLWNVFNRMPIARKLIMEGREHDDFSEVAKLFNLYGSLSDEH</sequence>
<dbReference type="Proteomes" id="UP000046395">
    <property type="component" value="Unassembled WGS sequence"/>
</dbReference>
<evidence type="ECO:0000313" key="4">
    <source>
        <dbReference type="WBParaSite" id="TMUE_2000010587.1"/>
    </source>
</evidence>
<dbReference type="STRING" id="70415.A0A5S6QUL7"/>
<protein>
    <submittedName>
        <fullName evidence="4">AIF_C domain-containing protein</fullName>
    </submittedName>
</protein>
<dbReference type="AlphaFoldDB" id="A0A5S6QUL7"/>
<dbReference type="InterPro" id="IPR029324">
    <property type="entry name" value="AIF_C"/>
</dbReference>
<dbReference type="SUPFAM" id="SSF55424">
    <property type="entry name" value="FAD/NAD-linked reductases, dimerisation (C-terminal) domain"/>
    <property type="match status" value="1"/>
</dbReference>
<keyword evidence="3" id="KW-1185">Reference proteome</keyword>
<dbReference type="InterPro" id="IPR016156">
    <property type="entry name" value="FAD/NAD-linked_Rdtase_dimer_sf"/>
</dbReference>
<dbReference type="Gene3D" id="3.30.390.30">
    <property type="match status" value="1"/>
</dbReference>
<feature type="domain" description="Mitochondrial apoptosis-inducing factor C-terminal" evidence="2">
    <location>
        <begin position="2"/>
        <end position="84"/>
    </location>
</feature>
<evidence type="ECO:0000313" key="3">
    <source>
        <dbReference type="Proteomes" id="UP000046395"/>
    </source>
</evidence>
<proteinExistence type="predicted"/>
<dbReference type="Pfam" id="PF14721">
    <property type="entry name" value="AIF_C"/>
    <property type="match status" value="1"/>
</dbReference>
<feature type="region of interest" description="Disordered" evidence="1">
    <location>
        <begin position="1"/>
        <end position="51"/>
    </location>
</feature>
<evidence type="ECO:0000259" key="2">
    <source>
        <dbReference type="Pfam" id="PF14721"/>
    </source>
</evidence>
<organism evidence="3 4">
    <name type="scientific">Trichuris muris</name>
    <name type="common">Mouse whipworm</name>
    <dbReference type="NCBI Taxonomy" id="70415"/>
    <lineage>
        <taxon>Eukaryota</taxon>
        <taxon>Metazoa</taxon>
        <taxon>Ecdysozoa</taxon>
        <taxon>Nematoda</taxon>
        <taxon>Enoplea</taxon>
        <taxon>Dorylaimia</taxon>
        <taxon>Trichinellida</taxon>
        <taxon>Trichuridae</taxon>
        <taxon>Trichuris</taxon>
    </lineage>
</organism>
<feature type="compositionally biased region" description="Polar residues" evidence="1">
    <location>
        <begin position="32"/>
        <end position="49"/>
    </location>
</feature>
<reference evidence="4" key="1">
    <citation type="submission" date="2019-12" db="UniProtKB">
        <authorList>
            <consortium name="WormBaseParasite"/>
        </authorList>
    </citation>
    <scope>IDENTIFICATION</scope>
</reference>
<dbReference type="GO" id="GO:0046983">
    <property type="term" value="F:protein dimerization activity"/>
    <property type="evidence" value="ECO:0007669"/>
    <property type="project" value="InterPro"/>
</dbReference>
<dbReference type="WBParaSite" id="TMUE_2000010587.1">
    <property type="protein sequence ID" value="TMUE_2000010587.1"/>
    <property type="gene ID" value="WBGene00289050"/>
</dbReference>
<name>A0A5S6QUL7_TRIMR</name>
<dbReference type="SMART" id="SM01353">
    <property type="entry name" value="AIF_C"/>
    <property type="match status" value="1"/>
</dbReference>